<evidence type="ECO:0000256" key="7">
    <source>
        <dbReference type="SAM" id="Phobius"/>
    </source>
</evidence>
<accession>A0A1H3RDI2</accession>
<evidence type="ECO:0000313" key="10">
    <source>
        <dbReference type="Proteomes" id="UP000199515"/>
    </source>
</evidence>
<evidence type="ECO:0000313" key="9">
    <source>
        <dbReference type="EMBL" id="SDZ23311.1"/>
    </source>
</evidence>
<organism evidence="9 10">
    <name type="scientific">Amycolatopsis xylanica</name>
    <dbReference type="NCBI Taxonomy" id="589385"/>
    <lineage>
        <taxon>Bacteria</taxon>
        <taxon>Bacillati</taxon>
        <taxon>Actinomycetota</taxon>
        <taxon>Actinomycetes</taxon>
        <taxon>Pseudonocardiales</taxon>
        <taxon>Pseudonocardiaceae</taxon>
        <taxon>Amycolatopsis</taxon>
    </lineage>
</organism>
<dbReference type="AlphaFoldDB" id="A0A1H3RDI2"/>
<keyword evidence="10" id="KW-1185">Reference proteome</keyword>
<dbReference type="InterPro" id="IPR020846">
    <property type="entry name" value="MFS_dom"/>
</dbReference>
<feature type="transmembrane region" description="Helical" evidence="7">
    <location>
        <begin position="82"/>
        <end position="101"/>
    </location>
</feature>
<evidence type="ECO:0000259" key="8">
    <source>
        <dbReference type="PROSITE" id="PS50850"/>
    </source>
</evidence>
<feature type="transmembrane region" description="Helical" evidence="7">
    <location>
        <begin position="471"/>
        <end position="495"/>
    </location>
</feature>
<feature type="transmembrane region" description="Helical" evidence="7">
    <location>
        <begin position="361"/>
        <end position="385"/>
    </location>
</feature>
<dbReference type="InterPro" id="IPR036259">
    <property type="entry name" value="MFS_trans_sf"/>
</dbReference>
<dbReference type="OrthoDB" id="4172724at2"/>
<feature type="transmembrane region" description="Helical" evidence="7">
    <location>
        <begin position="204"/>
        <end position="225"/>
    </location>
</feature>
<dbReference type="Gene3D" id="1.20.1720.10">
    <property type="entry name" value="Multidrug resistance protein D"/>
    <property type="match status" value="1"/>
</dbReference>
<dbReference type="PANTHER" id="PTHR42718">
    <property type="entry name" value="MAJOR FACILITATOR SUPERFAMILY MULTIDRUG TRANSPORTER MFSC"/>
    <property type="match status" value="1"/>
</dbReference>
<keyword evidence="3" id="KW-1003">Cell membrane</keyword>
<evidence type="ECO:0000256" key="1">
    <source>
        <dbReference type="ARBA" id="ARBA00004651"/>
    </source>
</evidence>
<feature type="transmembrane region" description="Helical" evidence="7">
    <location>
        <begin position="149"/>
        <end position="169"/>
    </location>
</feature>
<dbReference type="Pfam" id="PF07690">
    <property type="entry name" value="MFS_1"/>
    <property type="match status" value="1"/>
</dbReference>
<evidence type="ECO:0000256" key="5">
    <source>
        <dbReference type="ARBA" id="ARBA00022989"/>
    </source>
</evidence>
<dbReference type="PROSITE" id="PS50850">
    <property type="entry name" value="MFS"/>
    <property type="match status" value="1"/>
</dbReference>
<keyword evidence="5 7" id="KW-1133">Transmembrane helix</keyword>
<evidence type="ECO:0000256" key="3">
    <source>
        <dbReference type="ARBA" id="ARBA00022475"/>
    </source>
</evidence>
<feature type="transmembrane region" description="Helical" evidence="7">
    <location>
        <begin position="406"/>
        <end position="425"/>
    </location>
</feature>
<reference evidence="9 10" key="1">
    <citation type="submission" date="2016-10" db="EMBL/GenBank/DDBJ databases">
        <authorList>
            <person name="de Groot N.N."/>
        </authorList>
    </citation>
    <scope>NUCLEOTIDE SEQUENCE [LARGE SCALE GENOMIC DNA]</scope>
    <source>
        <strain evidence="9 10">CPCC 202699</strain>
    </source>
</reference>
<feature type="transmembrane region" description="Helical" evidence="7">
    <location>
        <begin position="231"/>
        <end position="248"/>
    </location>
</feature>
<dbReference type="InterPro" id="IPR011701">
    <property type="entry name" value="MFS"/>
</dbReference>
<proteinExistence type="predicted"/>
<evidence type="ECO:0000256" key="2">
    <source>
        <dbReference type="ARBA" id="ARBA00022448"/>
    </source>
</evidence>
<name>A0A1H3RDI2_9PSEU</name>
<gene>
    <name evidence="9" type="ORF">SAMN05421504_1114</name>
</gene>
<dbReference type="RefSeq" id="WP_091298128.1">
    <property type="nucleotide sequence ID" value="NZ_FNON01000011.1"/>
</dbReference>
<feature type="transmembrane region" description="Helical" evidence="7">
    <location>
        <begin position="107"/>
        <end position="128"/>
    </location>
</feature>
<dbReference type="STRING" id="589385.SAMN05421504_1114"/>
<dbReference type="Proteomes" id="UP000199515">
    <property type="component" value="Unassembled WGS sequence"/>
</dbReference>
<feature type="transmembrane region" description="Helical" evidence="7">
    <location>
        <begin position="306"/>
        <end position="327"/>
    </location>
</feature>
<keyword evidence="6 7" id="KW-0472">Membrane</keyword>
<dbReference type="GO" id="GO:0005886">
    <property type="term" value="C:plasma membrane"/>
    <property type="evidence" value="ECO:0007669"/>
    <property type="project" value="UniProtKB-SubCell"/>
</dbReference>
<feature type="transmembrane region" description="Helical" evidence="7">
    <location>
        <begin position="51"/>
        <end position="70"/>
    </location>
</feature>
<keyword evidence="2" id="KW-0813">Transport</keyword>
<dbReference type="PANTHER" id="PTHR42718:SF47">
    <property type="entry name" value="METHYL VIOLOGEN RESISTANCE PROTEIN SMVA"/>
    <property type="match status" value="1"/>
</dbReference>
<dbReference type="EMBL" id="FNON01000011">
    <property type="protein sequence ID" value="SDZ23311.1"/>
    <property type="molecule type" value="Genomic_DNA"/>
</dbReference>
<evidence type="ECO:0000256" key="6">
    <source>
        <dbReference type="ARBA" id="ARBA00023136"/>
    </source>
</evidence>
<comment type="subcellular location">
    <subcellularLocation>
        <location evidence="1">Cell membrane</location>
        <topology evidence="1">Multi-pass membrane protein</topology>
    </subcellularLocation>
</comment>
<feature type="transmembrane region" description="Helical" evidence="7">
    <location>
        <begin position="269"/>
        <end position="294"/>
    </location>
</feature>
<dbReference type="GO" id="GO:0022857">
    <property type="term" value="F:transmembrane transporter activity"/>
    <property type="evidence" value="ECO:0007669"/>
    <property type="project" value="InterPro"/>
</dbReference>
<feature type="transmembrane region" description="Helical" evidence="7">
    <location>
        <begin position="334"/>
        <end position="355"/>
    </location>
</feature>
<feature type="domain" description="Major facilitator superfamily (MFS) profile" evidence="8">
    <location>
        <begin position="16"/>
        <end position="499"/>
    </location>
</feature>
<dbReference type="CDD" id="cd17321">
    <property type="entry name" value="MFS_MMR_MDR_like"/>
    <property type="match status" value="1"/>
</dbReference>
<protein>
    <submittedName>
        <fullName evidence="9">MFS transporter, DHA2 family, multidrug resistance protein</fullName>
    </submittedName>
</protein>
<feature type="transmembrane region" description="Helical" evidence="7">
    <location>
        <begin position="175"/>
        <end position="192"/>
    </location>
</feature>
<sequence length="523" mass="54203">MNLSAPQRAGRREWIGLLALTLPTLLVTMDMTVLQLAVPNLSTALKPSGSQLLWITDIYGFVIAGFLVPMGTLGDRIGRRRLLLIGAAGFAVASALAAFAPSAELLIVARVLLGVAGATLMPSTMALIRNMFLDEAQRMRAIGMWMTSFMVGAAIGPVVGGALLSAFWWGSAFLLNVPVMVLLLVVAPFLLPEYRETSAPKMDWFSAFLSLVAVLAVIYGMTHIATEGVSWPAFAAIAAGLVVGYVFVRRQRTLAEPLLDLNLFAGAKFSVALGTLTFNTFVMMGFNLFVAQYLQMVVGLDPLAAGLWTLPATVAGMAVLFFLPMLVGGVRPAYVMAGGLVFASVGFVLFTTVAVDGGLSMLVISSIIMFAGLSSVGVVGTNMVISAAPPERAGAASAIQTTGNELGGALGLAVLGSIGIAVYQGKMSTTTPAGLPDAVAEQAREQIGGAVAAAPRFGDELLAAARAAFTAGMHVTAIVCAAIVLVLAALVLLLLRNVGAPLGARTETTDEEVTADPTADRVG</sequence>
<dbReference type="Gene3D" id="1.20.1250.20">
    <property type="entry name" value="MFS general substrate transporter like domains"/>
    <property type="match status" value="1"/>
</dbReference>
<keyword evidence="4 7" id="KW-0812">Transmembrane</keyword>
<dbReference type="SUPFAM" id="SSF103473">
    <property type="entry name" value="MFS general substrate transporter"/>
    <property type="match status" value="1"/>
</dbReference>
<evidence type="ECO:0000256" key="4">
    <source>
        <dbReference type="ARBA" id="ARBA00022692"/>
    </source>
</evidence>